<dbReference type="EMBL" id="JOKG01000006">
    <property type="protein sequence ID" value="KEQ11599.1"/>
    <property type="molecule type" value="Genomic_DNA"/>
</dbReference>
<dbReference type="eggNOG" id="COG0859">
    <property type="taxonomic scope" value="Bacteria"/>
</dbReference>
<evidence type="ECO:0000256" key="8">
    <source>
        <dbReference type="ARBA" id="ARBA00023136"/>
    </source>
</evidence>
<dbReference type="InterPro" id="IPR011908">
    <property type="entry name" value="LipoPS_heptosylTferase-I"/>
</dbReference>
<dbReference type="GO" id="GO:0008713">
    <property type="term" value="F:ADP-heptose-lipopolysaccharide heptosyltransferase activity"/>
    <property type="evidence" value="ECO:0007669"/>
    <property type="project" value="TreeGrafter"/>
</dbReference>
<dbReference type="AlphaFoldDB" id="A0A081MZH6"/>
<dbReference type="InterPro" id="IPR051199">
    <property type="entry name" value="LPS_LOS_Heptosyltrfase"/>
</dbReference>
<name>A0A081MZH6_9GAMM</name>
<protein>
    <recommendedName>
        <fullName evidence="11">Lipopolysaccharide heptosyltransferase 1</fullName>
        <ecNumber evidence="10">2.4.99.23</ecNumber>
    </recommendedName>
    <alternativeName>
        <fullName evidence="12">ADP-heptose:lipopolysaccharide heptosyltransferase I</fullName>
    </alternativeName>
</protein>
<dbReference type="GO" id="GO:0005886">
    <property type="term" value="C:plasma membrane"/>
    <property type="evidence" value="ECO:0007669"/>
    <property type="project" value="UniProtKB-SubCell"/>
</dbReference>
<dbReference type="Gene3D" id="3.40.50.2000">
    <property type="entry name" value="Glycogen Phosphorylase B"/>
    <property type="match status" value="2"/>
</dbReference>
<evidence type="ECO:0000256" key="10">
    <source>
        <dbReference type="ARBA" id="ARBA00044041"/>
    </source>
</evidence>
<dbReference type="EC" id="2.4.99.23" evidence="10"/>
<keyword evidence="7" id="KW-0448">Lipopolysaccharide biosynthesis</keyword>
<dbReference type="CDD" id="cd03789">
    <property type="entry name" value="GT9_LPS_heptosyltransferase"/>
    <property type="match status" value="1"/>
</dbReference>
<dbReference type="GO" id="GO:0009244">
    <property type="term" value="P:lipopolysaccharide core region biosynthetic process"/>
    <property type="evidence" value="ECO:0007669"/>
    <property type="project" value="InterPro"/>
</dbReference>
<evidence type="ECO:0000313" key="14">
    <source>
        <dbReference type="EMBL" id="KEQ11599.1"/>
    </source>
</evidence>
<keyword evidence="15" id="KW-1185">Reference proteome</keyword>
<organism evidence="14 15">
    <name type="scientific">Endozoicomonas montiporae</name>
    <dbReference type="NCBI Taxonomy" id="1027273"/>
    <lineage>
        <taxon>Bacteria</taxon>
        <taxon>Pseudomonadati</taxon>
        <taxon>Pseudomonadota</taxon>
        <taxon>Gammaproteobacteria</taxon>
        <taxon>Oceanospirillales</taxon>
        <taxon>Endozoicomonadaceae</taxon>
        <taxon>Endozoicomonas</taxon>
    </lineage>
</organism>
<comment type="catalytic activity">
    <reaction evidence="13">
        <text>an alpha-Kdo-(2-&gt;4)-alpha-Kdo-(2-&gt;6)-lipid A + ADP-L-glycero-beta-D-manno-heptose = an L-alpha-D-Hep-(1-&gt;5)-[alpha-Kdo-(2-&gt;4)]-alpha-Kdo-(2-&gt;6)-lipid A + ADP + H(+)</text>
        <dbReference type="Rhea" id="RHEA:74067"/>
        <dbReference type="ChEBI" id="CHEBI:15378"/>
        <dbReference type="ChEBI" id="CHEBI:61506"/>
        <dbReference type="ChEBI" id="CHEBI:176431"/>
        <dbReference type="ChEBI" id="CHEBI:193068"/>
        <dbReference type="ChEBI" id="CHEBI:456216"/>
        <dbReference type="EC" id="2.4.99.23"/>
    </reaction>
</comment>
<keyword evidence="5" id="KW-0328">Glycosyltransferase</keyword>
<dbReference type="PANTHER" id="PTHR30160:SF19">
    <property type="entry name" value="LIPOPOLYSACCHARIDE HEPTOSYLTRANSFERASE 1"/>
    <property type="match status" value="1"/>
</dbReference>
<keyword evidence="8" id="KW-0472">Membrane</keyword>
<evidence type="ECO:0000256" key="7">
    <source>
        <dbReference type="ARBA" id="ARBA00022985"/>
    </source>
</evidence>
<accession>A0A081MZH6</accession>
<keyword evidence="6 14" id="KW-0808">Transferase</keyword>
<evidence type="ECO:0000256" key="12">
    <source>
        <dbReference type="ARBA" id="ARBA00044330"/>
    </source>
</evidence>
<keyword evidence="3" id="KW-1003">Cell membrane</keyword>
<reference evidence="14 15" key="1">
    <citation type="submission" date="2014-06" db="EMBL/GenBank/DDBJ databases">
        <title>Whole Genome Sequences of Three Symbiotic Endozoicomonas Bacteria.</title>
        <authorList>
            <person name="Neave M.J."/>
            <person name="Apprill A."/>
            <person name="Voolstra C.R."/>
        </authorList>
    </citation>
    <scope>NUCLEOTIDE SEQUENCE [LARGE SCALE GENOMIC DNA]</scope>
    <source>
        <strain evidence="14 15">LMG 24815</strain>
    </source>
</reference>
<evidence type="ECO:0000256" key="13">
    <source>
        <dbReference type="ARBA" id="ARBA00049201"/>
    </source>
</evidence>
<dbReference type="NCBIfam" id="TIGR02193">
    <property type="entry name" value="heptsyl_trn_I"/>
    <property type="match status" value="1"/>
</dbReference>
<evidence type="ECO:0000256" key="2">
    <source>
        <dbReference type="ARBA" id="ARBA00004713"/>
    </source>
</evidence>
<dbReference type="Pfam" id="PF01075">
    <property type="entry name" value="Glyco_transf_9"/>
    <property type="match status" value="1"/>
</dbReference>
<proteinExistence type="inferred from homology"/>
<gene>
    <name evidence="14" type="ORF">GZ77_24050</name>
</gene>
<comment type="caution">
    <text evidence="14">The sequence shown here is derived from an EMBL/GenBank/DDBJ whole genome shotgun (WGS) entry which is preliminary data.</text>
</comment>
<evidence type="ECO:0000256" key="11">
    <source>
        <dbReference type="ARBA" id="ARBA00044190"/>
    </source>
</evidence>
<dbReference type="SUPFAM" id="SSF53756">
    <property type="entry name" value="UDP-Glycosyltransferase/glycogen phosphorylase"/>
    <property type="match status" value="1"/>
</dbReference>
<evidence type="ECO:0000256" key="4">
    <source>
        <dbReference type="ARBA" id="ARBA00022519"/>
    </source>
</evidence>
<dbReference type="Proteomes" id="UP000028006">
    <property type="component" value="Unassembled WGS sequence"/>
</dbReference>
<evidence type="ECO:0000256" key="5">
    <source>
        <dbReference type="ARBA" id="ARBA00022676"/>
    </source>
</evidence>
<keyword evidence="4" id="KW-0997">Cell inner membrane</keyword>
<dbReference type="RefSeq" id="WP_034879364.1">
    <property type="nucleotide sequence ID" value="NZ_JOKG01000006.1"/>
</dbReference>
<evidence type="ECO:0000256" key="3">
    <source>
        <dbReference type="ARBA" id="ARBA00022475"/>
    </source>
</evidence>
<comment type="pathway">
    <text evidence="2">Bacterial outer membrane biogenesis; LPS core biosynthesis.</text>
</comment>
<evidence type="ECO:0000256" key="9">
    <source>
        <dbReference type="ARBA" id="ARBA00043995"/>
    </source>
</evidence>
<evidence type="ECO:0000256" key="6">
    <source>
        <dbReference type="ARBA" id="ARBA00022679"/>
    </source>
</evidence>
<dbReference type="GO" id="GO:0005829">
    <property type="term" value="C:cytosol"/>
    <property type="evidence" value="ECO:0007669"/>
    <property type="project" value="TreeGrafter"/>
</dbReference>
<evidence type="ECO:0000256" key="1">
    <source>
        <dbReference type="ARBA" id="ARBA00004515"/>
    </source>
</evidence>
<dbReference type="InterPro" id="IPR002201">
    <property type="entry name" value="Glyco_trans_9"/>
</dbReference>
<comment type="subcellular location">
    <subcellularLocation>
        <location evidence="1">Cell inner membrane</location>
        <topology evidence="1">Peripheral membrane protein</topology>
        <orientation evidence="1">Cytoplasmic side</orientation>
    </subcellularLocation>
</comment>
<evidence type="ECO:0000313" key="15">
    <source>
        <dbReference type="Proteomes" id="UP000028006"/>
    </source>
</evidence>
<comment type="similarity">
    <text evidence="9">Belongs to the glycosyltransferase 9 family.</text>
</comment>
<sequence length="344" mass="38466">MKVLIIKTSSMGDVIHTLPALTDAANAIQGIRFDWVVEEGFAEIPSWHPAVDKVIPVAIRRWRKSPLKTLQSGEWKRFKALLKSRRYDAVIDAQGLVKSAFLTRIAKGPKFGLDKHSAREPLASTFYKHPQSVPWHQHAVERVRQLFALSLGYSVPQTTGHFQLDKSHFRSDAVTDNPYVVFIHGTTWPTKHWPEKYWCELAQRVNDAGYDVVLPWGSEKEKERAEIIARSSKSAIVLPRMNICAVAGVIARAKAVTAVDTGLGHLTAALEIPAVSLYGPTSPELVGAYGQSQIHLTLDDCPEIDKTSVINQNIEPEMFIPMTPDFVWSSLQPLLSETPDREYP</sequence>
<dbReference type="PANTHER" id="PTHR30160">
    <property type="entry name" value="TETRAACYLDISACCHARIDE 4'-KINASE-RELATED"/>
    <property type="match status" value="1"/>
</dbReference>